<name>A0A7W9BNU5_9RHOB</name>
<sequence length="59" mass="6623">MAVVTARVTQQGLARSPPPKIRVASLHLIDHQTDAHGRQHFRLVLSLNLIIRSHAFYIA</sequence>
<accession>A0A7W9BNU5</accession>
<keyword evidence="2" id="KW-1185">Reference proteome</keyword>
<dbReference type="AlphaFoldDB" id="A0A7W9BNU5"/>
<organism evidence="1 2">
    <name type="scientific">Yoonia ponticola</name>
    <dbReference type="NCBI Taxonomy" id="1524255"/>
    <lineage>
        <taxon>Bacteria</taxon>
        <taxon>Pseudomonadati</taxon>
        <taxon>Pseudomonadota</taxon>
        <taxon>Alphaproteobacteria</taxon>
        <taxon>Rhodobacterales</taxon>
        <taxon>Paracoccaceae</taxon>
        <taxon>Yoonia</taxon>
    </lineage>
</organism>
<gene>
    <name evidence="1" type="ORF">FHS72_003581</name>
</gene>
<dbReference type="EMBL" id="JACIJM010000017">
    <property type="protein sequence ID" value="MBB5723934.1"/>
    <property type="molecule type" value="Genomic_DNA"/>
</dbReference>
<evidence type="ECO:0000313" key="2">
    <source>
        <dbReference type="Proteomes" id="UP000535415"/>
    </source>
</evidence>
<proteinExistence type="predicted"/>
<dbReference type="Proteomes" id="UP000535415">
    <property type="component" value="Unassembled WGS sequence"/>
</dbReference>
<evidence type="ECO:0000313" key="1">
    <source>
        <dbReference type="EMBL" id="MBB5723934.1"/>
    </source>
</evidence>
<protein>
    <submittedName>
        <fullName evidence="1">Uncharacterized protein</fullName>
    </submittedName>
</protein>
<reference evidence="1 2" key="1">
    <citation type="submission" date="2020-08" db="EMBL/GenBank/DDBJ databases">
        <title>Genomic Encyclopedia of Type Strains, Phase IV (KMG-IV): sequencing the most valuable type-strain genomes for metagenomic binning, comparative biology and taxonomic classification.</title>
        <authorList>
            <person name="Goeker M."/>
        </authorList>
    </citation>
    <scope>NUCLEOTIDE SEQUENCE [LARGE SCALE GENOMIC DNA]</scope>
    <source>
        <strain evidence="1 2">DSM 101064</strain>
    </source>
</reference>
<comment type="caution">
    <text evidence="1">The sequence shown here is derived from an EMBL/GenBank/DDBJ whole genome shotgun (WGS) entry which is preliminary data.</text>
</comment>